<proteinExistence type="predicted"/>
<comment type="caution">
    <text evidence="2">The sequence shown here is derived from an EMBL/GenBank/DDBJ whole genome shotgun (WGS) entry which is preliminary data.</text>
</comment>
<organism evidence="2 3">
    <name type="scientific">Pseudoroseicyclus tamaricis</name>
    <dbReference type="NCBI Taxonomy" id="2705421"/>
    <lineage>
        <taxon>Bacteria</taxon>
        <taxon>Pseudomonadati</taxon>
        <taxon>Pseudomonadota</taxon>
        <taxon>Alphaproteobacteria</taxon>
        <taxon>Rhodobacterales</taxon>
        <taxon>Paracoccaceae</taxon>
        <taxon>Pseudoroseicyclus</taxon>
    </lineage>
</organism>
<evidence type="ECO:0008006" key="4">
    <source>
        <dbReference type="Google" id="ProtNLM"/>
    </source>
</evidence>
<reference evidence="2 3" key="1">
    <citation type="submission" date="2020-02" db="EMBL/GenBank/DDBJ databases">
        <title>Pseudoroseicyclus tamarix, sp. nov., isolated from offshore sediment of a Tamarix chinensis forest.</title>
        <authorList>
            <person name="Gai Y."/>
        </authorList>
    </citation>
    <scope>NUCLEOTIDE SEQUENCE [LARGE SCALE GENOMIC DNA]</scope>
    <source>
        <strain evidence="2 3">CLL3-39</strain>
    </source>
</reference>
<feature type="transmembrane region" description="Helical" evidence="1">
    <location>
        <begin position="22"/>
        <end position="44"/>
    </location>
</feature>
<name>A0A6B2JN64_9RHOB</name>
<keyword evidence="3" id="KW-1185">Reference proteome</keyword>
<feature type="transmembrane region" description="Helical" evidence="1">
    <location>
        <begin position="56"/>
        <end position="77"/>
    </location>
</feature>
<keyword evidence="1" id="KW-0812">Transmembrane</keyword>
<protein>
    <recommendedName>
        <fullName evidence="4">LexA-binding, inner membrane-associated hydrolase</fullName>
    </recommendedName>
</protein>
<dbReference type="EMBL" id="JAAGAB010000001">
    <property type="protein sequence ID" value="NDU99457.1"/>
    <property type="molecule type" value="Genomic_DNA"/>
</dbReference>
<accession>A0A6B2JN64</accession>
<dbReference type="RefSeq" id="WP_163888969.1">
    <property type="nucleotide sequence ID" value="NZ_JAAFYS010000001.1"/>
</dbReference>
<sequence length="183" mass="20609">MNTPAHMALSLALLGKPPPRRLWWVILFGALLPDIAYFLMWGLPGARGPLNLAADIFNSVPLYAIALAAGALTQWPWLTLLSASALMHIAFDLPLHAGDAHRHFWPLTDWAWHAPFSFWDADHHGRFFGSLEGVLFAACLVVIWRRLETRWQRALALAGALVYAATFVHFVGHAWFGRHWAVW</sequence>
<keyword evidence="1" id="KW-1133">Transmembrane helix</keyword>
<evidence type="ECO:0000313" key="3">
    <source>
        <dbReference type="Proteomes" id="UP000474757"/>
    </source>
</evidence>
<evidence type="ECO:0000256" key="1">
    <source>
        <dbReference type="SAM" id="Phobius"/>
    </source>
</evidence>
<evidence type="ECO:0000313" key="2">
    <source>
        <dbReference type="EMBL" id="NDU99457.1"/>
    </source>
</evidence>
<dbReference type="AlphaFoldDB" id="A0A6B2JN64"/>
<dbReference type="Proteomes" id="UP000474757">
    <property type="component" value="Unassembled WGS sequence"/>
</dbReference>
<keyword evidence="1" id="KW-0472">Membrane</keyword>
<feature type="transmembrane region" description="Helical" evidence="1">
    <location>
        <begin position="127"/>
        <end position="147"/>
    </location>
</feature>
<gene>
    <name evidence="2" type="ORF">GZA08_00555</name>
</gene>
<feature type="transmembrane region" description="Helical" evidence="1">
    <location>
        <begin position="154"/>
        <end position="176"/>
    </location>
</feature>